<dbReference type="AlphaFoldDB" id="A0A2T3AZI0"/>
<dbReference type="STRING" id="857342.A0A2T3AZI0"/>
<dbReference type="InParanoid" id="A0A2T3AZI0"/>
<dbReference type="Gene3D" id="2.30.40.10">
    <property type="entry name" value="Urease, subunit C, domain 1"/>
    <property type="match status" value="1"/>
</dbReference>
<keyword evidence="1" id="KW-0812">Transmembrane</keyword>
<gene>
    <name evidence="3" type="ORF">M430DRAFT_19554</name>
</gene>
<dbReference type="EMBL" id="KZ679012">
    <property type="protein sequence ID" value="PSS16569.1"/>
    <property type="molecule type" value="Genomic_DNA"/>
</dbReference>
<dbReference type="Proteomes" id="UP000241818">
    <property type="component" value="Unassembled WGS sequence"/>
</dbReference>
<organism evidence="3 4">
    <name type="scientific">Amorphotheca resinae ATCC 22711</name>
    <dbReference type="NCBI Taxonomy" id="857342"/>
    <lineage>
        <taxon>Eukaryota</taxon>
        <taxon>Fungi</taxon>
        <taxon>Dikarya</taxon>
        <taxon>Ascomycota</taxon>
        <taxon>Pezizomycotina</taxon>
        <taxon>Leotiomycetes</taxon>
        <taxon>Helotiales</taxon>
        <taxon>Amorphothecaceae</taxon>
        <taxon>Amorphotheca</taxon>
    </lineage>
</organism>
<dbReference type="GeneID" id="36572183"/>
<feature type="transmembrane region" description="Helical" evidence="1">
    <location>
        <begin position="20"/>
        <end position="39"/>
    </location>
</feature>
<name>A0A2T3AZI0_AMORE</name>
<accession>A0A2T3AZI0</accession>
<evidence type="ECO:0000259" key="2">
    <source>
        <dbReference type="Pfam" id="PF01979"/>
    </source>
</evidence>
<dbReference type="GO" id="GO:0005737">
    <property type="term" value="C:cytoplasm"/>
    <property type="evidence" value="ECO:0007669"/>
    <property type="project" value="TreeGrafter"/>
</dbReference>
<reference evidence="3 4" key="1">
    <citation type="journal article" date="2018" name="New Phytol.">
        <title>Comparative genomics and transcriptomics depict ericoid mycorrhizal fungi as versatile saprotrophs and plant mutualists.</title>
        <authorList>
            <person name="Martino E."/>
            <person name="Morin E."/>
            <person name="Grelet G.A."/>
            <person name="Kuo A."/>
            <person name="Kohler A."/>
            <person name="Daghino S."/>
            <person name="Barry K.W."/>
            <person name="Cichocki N."/>
            <person name="Clum A."/>
            <person name="Dockter R.B."/>
            <person name="Hainaut M."/>
            <person name="Kuo R.C."/>
            <person name="LaButti K."/>
            <person name="Lindahl B.D."/>
            <person name="Lindquist E.A."/>
            <person name="Lipzen A."/>
            <person name="Khouja H.R."/>
            <person name="Magnuson J."/>
            <person name="Murat C."/>
            <person name="Ohm R.A."/>
            <person name="Singer S.W."/>
            <person name="Spatafora J.W."/>
            <person name="Wang M."/>
            <person name="Veneault-Fourrey C."/>
            <person name="Henrissat B."/>
            <person name="Grigoriev I.V."/>
            <person name="Martin F.M."/>
            <person name="Perotto S."/>
        </authorList>
    </citation>
    <scope>NUCLEOTIDE SEQUENCE [LARGE SCALE GENOMIC DNA]</scope>
    <source>
        <strain evidence="3 4">ATCC 22711</strain>
    </source>
</reference>
<dbReference type="GO" id="GO:0006145">
    <property type="term" value="P:purine nucleobase catabolic process"/>
    <property type="evidence" value="ECO:0007669"/>
    <property type="project" value="TreeGrafter"/>
</dbReference>
<dbReference type="Gene3D" id="3.20.20.140">
    <property type="entry name" value="Metal-dependent hydrolases"/>
    <property type="match status" value="2"/>
</dbReference>
<dbReference type="Pfam" id="PF01979">
    <property type="entry name" value="Amidohydro_1"/>
    <property type="match status" value="1"/>
</dbReference>
<dbReference type="GO" id="GO:0004038">
    <property type="term" value="F:allantoinase activity"/>
    <property type="evidence" value="ECO:0007669"/>
    <property type="project" value="TreeGrafter"/>
</dbReference>
<feature type="domain" description="Amidohydrolase-related" evidence="2">
    <location>
        <begin position="352"/>
        <end position="517"/>
    </location>
</feature>
<keyword evidence="1" id="KW-1133">Transmembrane helix</keyword>
<dbReference type="InterPro" id="IPR011059">
    <property type="entry name" value="Metal-dep_hydrolase_composite"/>
</dbReference>
<evidence type="ECO:0000313" key="4">
    <source>
        <dbReference type="Proteomes" id="UP000241818"/>
    </source>
</evidence>
<dbReference type="SUPFAM" id="SSF51338">
    <property type="entry name" value="Composite domain of metallo-dependent hydrolases"/>
    <property type="match status" value="1"/>
</dbReference>
<dbReference type="SUPFAM" id="SSF51556">
    <property type="entry name" value="Metallo-dependent hydrolases"/>
    <property type="match status" value="2"/>
</dbReference>
<dbReference type="PANTHER" id="PTHR43668:SF5">
    <property type="entry name" value="AMIDOHYDROLASE 3 DOMAIN-CONTAINING PROTEIN"/>
    <property type="match status" value="1"/>
</dbReference>
<proteinExistence type="predicted"/>
<dbReference type="InterPro" id="IPR050138">
    <property type="entry name" value="DHOase/Allantoinase_Hydrolase"/>
</dbReference>
<sequence>MGSPTLPGPQPHHRKTRIKLPTSILCIAGILLYVQLIILPRFTPGPSPNASRLSQFHSERLEAGLRQCAELNTPPIKYELPVSPSRANPRWNPISGQKETIILRNATLFDGESFVGAVDIEFSKGVVVSVTPTSSTESGSQGAEIVDLEGKYVTPGLIDMHSHHLVWAWPDLKPSKDVNEVHPDTGPLTPFVRSLDGMKVDDLATAIIASGGVTSSLILPGSANIMGGEGFMVKNDPNSGPSGEERVEDLLLEHGVPPADRRRYMKMACGENPKRVYGHTRMGNAWIFRQHMERARELVEKQDAWCLSAAAAKESGDAAAIAALVAPSSSKKGGFPEELELDSSVAMLRGKININVHCYEPEDFEDMLLHSKEFGFRIRAFHHALGAWKVPEMIKESGENITVATFASFGLYKKEAYDANLWAGKILSEHGVPVAYKSDHTDGSMSAKYLLYQAATAHSFHLPEELALQSVTSVPAKSLEVDHRIGYVRAGYDADIVVYDSHPLSLGATPLQVYIDGRATLDPEKVAEILSDRLPESRQDQQRPKMRPSIREETYRQVAEGKTIITGITKSFVPIDNQTPSPGVNLTMVLDNGKVICFNTPETCLPHTAGGTIIQLENGHVLPGLTAAFTDLGLSEIAMEGDTGDGSPNHNLNPLDPENVVYAKYGVHMEGRGFERARMGGVTRVLSLPAGEGFLRGVSTGIKTSGKSILDGGVFQDDVALHFTVGQGAKASSSTPTISSAISTLRHILSQNIEKDNVYTRAANGTLPVIVHVENEHDILQLISLKHDFPTCNLIIYGGAEAPSVASALATSQIPLIFSPRSSPDTFEKRNALAGPPLTRHPAAVLWDAGVFFGLGVLASESTASYLHAHSHESLRLAKQAGLTEQQGIDLVSSRIDDILGLNGEEKREIVVWEGDWGRGEGAVVGVVEL</sequence>
<dbReference type="RefSeq" id="XP_024720077.1">
    <property type="nucleotide sequence ID" value="XM_024864102.1"/>
</dbReference>
<dbReference type="InterPro" id="IPR032466">
    <property type="entry name" value="Metal_Hydrolase"/>
</dbReference>
<dbReference type="OrthoDB" id="10258955at2759"/>
<keyword evidence="4" id="KW-1185">Reference proteome</keyword>
<keyword evidence="1" id="KW-0472">Membrane</keyword>
<dbReference type="PANTHER" id="PTHR43668">
    <property type="entry name" value="ALLANTOINASE"/>
    <property type="match status" value="1"/>
</dbReference>
<protein>
    <recommendedName>
        <fullName evidence="2">Amidohydrolase-related domain-containing protein</fullName>
    </recommendedName>
</protein>
<evidence type="ECO:0000256" key="1">
    <source>
        <dbReference type="SAM" id="Phobius"/>
    </source>
</evidence>
<evidence type="ECO:0000313" key="3">
    <source>
        <dbReference type="EMBL" id="PSS16569.1"/>
    </source>
</evidence>
<dbReference type="InterPro" id="IPR006680">
    <property type="entry name" value="Amidohydro-rel"/>
</dbReference>